<sequence>MATVTISSRSAALAAAAESRLPANKPASAGVLYKNYDEGHTRRQELRKMIDRGILERNALEVALRALKTMKRIAENIVKDPKNNDYKQIKRHGKTFMRNVVEPKGALDFLVEASIARPFLPSISIFSLGFREKAIDYNTLLVFHQKYITDLKLGLTLLNEAIEREEPKREREERAIELAKAEEIAAKEKAMKHFMDDRKTVQQRVVRETVGHARRQGSVPPPAPTTHGVCVQPFNGTGHTLGSV</sequence>
<evidence type="ECO:0000256" key="1">
    <source>
        <dbReference type="SAM" id="MobiDB-lite"/>
    </source>
</evidence>
<dbReference type="CDD" id="cd09212">
    <property type="entry name" value="PUB"/>
    <property type="match status" value="1"/>
</dbReference>
<evidence type="ECO:0000313" key="2">
    <source>
        <dbReference type="EMBL" id="EPT03799.1"/>
    </source>
</evidence>
<gene>
    <name evidence="2" type="ORF">FOMPIDRAFT_1046829</name>
</gene>
<dbReference type="Proteomes" id="UP000015241">
    <property type="component" value="Unassembled WGS sequence"/>
</dbReference>
<dbReference type="InParanoid" id="S8EKG0"/>
<dbReference type="SUPFAM" id="SSF143503">
    <property type="entry name" value="PUG domain-like"/>
    <property type="match status" value="1"/>
</dbReference>
<dbReference type="HOGENOM" id="CLU_081370_0_0_1"/>
<protein>
    <submittedName>
        <fullName evidence="2">Uncharacterized protein</fullName>
    </submittedName>
</protein>
<organism evidence="2 3">
    <name type="scientific">Fomitopsis schrenkii</name>
    <name type="common">Brown rot fungus</name>
    <dbReference type="NCBI Taxonomy" id="2126942"/>
    <lineage>
        <taxon>Eukaryota</taxon>
        <taxon>Fungi</taxon>
        <taxon>Dikarya</taxon>
        <taxon>Basidiomycota</taxon>
        <taxon>Agaricomycotina</taxon>
        <taxon>Agaricomycetes</taxon>
        <taxon>Polyporales</taxon>
        <taxon>Fomitopsis</taxon>
    </lineage>
</organism>
<dbReference type="Gene3D" id="1.20.58.2190">
    <property type="match status" value="1"/>
</dbReference>
<name>S8EKG0_FOMSC</name>
<dbReference type="EMBL" id="KE504129">
    <property type="protein sequence ID" value="EPT03799.1"/>
    <property type="molecule type" value="Genomic_DNA"/>
</dbReference>
<accession>S8EKG0</accession>
<reference evidence="2 3" key="1">
    <citation type="journal article" date="2012" name="Science">
        <title>The Paleozoic origin of enzymatic lignin decomposition reconstructed from 31 fungal genomes.</title>
        <authorList>
            <person name="Floudas D."/>
            <person name="Binder M."/>
            <person name="Riley R."/>
            <person name="Barry K."/>
            <person name="Blanchette R.A."/>
            <person name="Henrissat B."/>
            <person name="Martinez A.T."/>
            <person name="Otillar R."/>
            <person name="Spatafora J.W."/>
            <person name="Yadav J.S."/>
            <person name="Aerts A."/>
            <person name="Benoit I."/>
            <person name="Boyd A."/>
            <person name="Carlson A."/>
            <person name="Copeland A."/>
            <person name="Coutinho P.M."/>
            <person name="de Vries R.P."/>
            <person name="Ferreira P."/>
            <person name="Findley K."/>
            <person name="Foster B."/>
            <person name="Gaskell J."/>
            <person name="Glotzer D."/>
            <person name="Gorecki P."/>
            <person name="Heitman J."/>
            <person name="Hesse C."/>
            <person name="Hori C."/>
            <person name="Igarashi K."/>
            <person name="Jurgens J.A."/>
            <person name="Kallen N."/>
            <person name="Kersten P."/>
            <person name="Kohler A."/>
            <person name="Kuees U."/>
            <person name="Kumar T.K.A."/>
            <person name="Kuo A."/>
            <person name="LaButti K."/>
            <person name="Larrondo L.F."/>
            <person name="Lindquist E."/>
            <person name="Ling A."/>
            <person name="Lombard V."/>
            <person name="Lucas S."/>
            <person name="Lundell T."/>
            <person name="Martin R."/>
            <person name="McLaughlin D.J."/>
            <person name="Morgenstern I."/>
            <person name="Morin E."/>
            <person name="Murat C."/>
            <person name="Nagy L.G."/>
            <person name="Nolan M."/>
            <person name="Ohm R.A."/>
            <person name="Patyshakuliyeva A."/>
            <person name="Rokas A."/>
            <person name="Ruiz-Duenas F.J."/>
            <person name="Sabat G."/>
            <person name="Salamov A."/>
            <person name="Samejima M."/>
            <person name="Schmutz J."/>
            <person name="Slot J.C."/>
            <person name="St John F."/>
            <person name="Stenlid J."/>
            <person name="Sun H."/>
            <person name="Sun S."/>
            <person name="Syed K."/>
            <person name="Tsang A."/>
            <person name="Wiebenga A."/>
            <person name="Young D."/>
            <person name="Pisabarro A."/>
            <person name="Eastwood D.C."/>
            <person name="Martin F."/>
            <person name="Cullen D."/>
            <person name="Grigoriev I.V."/>
            <person name="Hibbett D.S."/>
        </authorList>
    </citation>
    <scope>NUCLEOTIDE SEQUENCE</scope>
    <source>
        <strain evidence="3">FP-58527</strain>
    </source>
</reference>
<dbReference type="OrthoDB" id="49605at2759"/>
<dbReference type="STRING" id="743788.S8EKG0"/>
<feature type="compositionally biased region" description="Polar residues" evidence="1">
    <location>
        <begin position="234"/>
        <end position="244"/>
    </location>
</feature>
<feature type="region of interest" description="Disordered" evidence="1">
    <location>
        <begin position="212"/>
        <end position="244"/>
    </location>
</feature>
<evidence type="ECO:0000313" key="3">
    <source>
        <dbReference type="Proteomes" id="UP000015241"/>
    </source>
</evidence>
<proteinExistence type="predicted"/>
<dbReference type="AlphaFoldDB" id="S8EKG0"/>
<dbReference type="InterPro" id="IPR036339">
    <property type="entry name" value="PUB-like_dom_sf"/>
</dbReference>
<keyword evidence="3" id="KW-1185">Reference proteome</keyword>